<dbReference type="EMBL" id="AP019309">
    <property type="protein sequence ID" value="BBH27703.1"/>
    <property type="molecule type" value="Genomic_DNA"/>
</dbReference>
<evidence type="ECO:0000313" key="1">
    <source>
        <dbReference type="EMBL" id="BBH27703.1"/>
    </source>
</evidence>
<gene>
    <name evidence="1" type="ORF">SG0102_26370</name>
</gene>
<proteinExistence type="predicted"/>
<dbReference type="RefSeq" id="WP_125120405.1">
    <property type="nucleotide sequence ID" value="NZ_AP019309.1"/>
</dbReference>
<organism evidence="1 2">
    <name type="scientific">Intestinibaculum porci</name>
    <dbReference type="NCBI Taxonomy" id="2487118"/>
    <lineage>
        <taxon>Bacteria</taxon>
        <taxon>Bacillati</taxon>
        <taxon>Bacillota</taxon>
        <taxon>Erysipelotrichia</taxon>
        <taxon>Erysipelotrichales</taxon>
        <taxon>Erysipelotrichaceae</taxon>
        <taxon>Intestinibaculum</taxon>
    </lineage>
</organism>
<sequence>MPFNKKILEQYLQEHKSSYNGKYKYMSGYRSGEHDFKCHYYMLDVNFRRIDIFVDLSYTDTVSATFSENLNEQEKQHIINDALRHVIHNESYPRLLHYSLYESYVNASVPFDTHMSPIDYINVLEYMKYHHGINAKTIDEFYKIFVPAMKHLRERKRYDAYLETLILLFQNILYENEWDSNSTKYLDTEYQYHLYYIREIIRVVCDHLEDYFSTAKERLLEVIELLCKWERFTFAIMTDFGALTLSNVHVMNAIIAHLREKLVLYDKEDDRNTNVNLVFSYLYYIYINDYDNYYGVVKCVFRRIMNNMLSLADSDLDLALGNSLLQSDGYGVLIDLFNTDYNTFIFTCFPIKSFPSEYRPQIRKDLVAAIRFFAGRMENEKYRQSSFEQIVNINRLLLDNFGDWYN</sequence>
<dbReference type="OrthoDB" id="1648940at2"/>
<accession>A0A3G9JRS6</accession>
<dbReference type="InParanoid" id="A0A3G9JRS6"/>
<dbReference type="Proteomes" id="UP000268059">
    <property type="component" value="Chromosome"/>
</dbReference>
<dbReference type="AlphaFoldDB" id="A0A3G9JRS6"/>
<name>A0A3G9JRS6_9FIRM</name>
<keyword evidence="2" id="KW-1185">Reference proteome</keyword>
<protein>
    <submittedName>
        <fullName evidence="1">Uncharacterized protein</fullName>
    </submittedName>
</protein>
<evidence type="ECO:0000313" key="2">
    <source>
        <dbReference type="Proteomes" id="UP000268059"/>
    </source>
</evidence>
<reference evidence="1 2" key="1">
    <citation type="submission" date="2018-11" db="EMBL/GenBank/DDBJ databases">
        <title>Novel Erysipelotrichaceae bacterium isolated from small intestine of a swine.</title>
        <authorList>
            <person name="Kim J.S."/>
            <person name="Choe H."/>
            <person name="Lee Y.R."/>
            <person name="Kim K.M."/>
            <person name="Park D.S."/>
        </authorList>
    </citation>
    <scope>NUCLEOTIDE SEQUENCE [LARGE SCALE GENOMIC DNA]</scope>
    <source>
        <strain evidence="1 2">SG0102</strain>
    </source>
</reference>
<dbReference type="KEGG" id="ebm:SG0102_26370"/>